<dbReference type="Proteomes" id="UP000268372">
    <property type="component" value="Unassembled WGS sequence"/>
</dbReference>
<keyword evidence="2" id="KW-1185">Reference proteome</keyword>
<evidence type="ECO:0008006" key="3">
    <source>
        <dbReference type="Google" id="ProtNLM"/>
    </source>
</evidence>
<dbReference type="AlphaFoldDB" id="A0A3P1ALI5"/>
<comment type="caution">
    <text evidence="1">The sequence shown here is derived from an EMBL/GenBank/DDBJ whole genome shotgun (WGS) entry which is preliminary data.</text>
</comment>
<name>A0A3P1ALI5_9FLAO</name>
<evidence type="ECO:0000313" key="1">
    <source>
        <dbReference type="EMBL" id="RRA89868.1"/>
    </source>
</evidence>
<sequence>MTVHALTQKINQLTENKEFALALLLVKQHPHYQENYMFNDAYATLLYCTNQFTEARKIISFNIELIFKQSANTTALLSSYYLKSLCYLAENNTVKSQDYLNKCLRLSANYPELHKQFQQLLRL</sequence>
<accession>A0A3P1ALI5</accession>
<dbReference type="EMBL" id="RQTJ01000048">
    <property type="protein sequence ID" value="RRA89868.1"/>
    <property type="molecule type" value="Genomic_DNA"/>
</dbReference>
<proteinExistence type="predicted"/>
<dbReference type="SUPFAM" id="SSF48452">
    <property type="entry name" value="TPR-like"/>
    <property type="match status" value="1"/>
</dbReference>
<protein>
    <recommendedName>
        <fullName evidence="3">Tetratricopeptide repeat protein</fullName>
    </recommendedName>
</protein>
<reference evidence="1 2" key="1">
    <citation type="submission" date="2018-11" db="EMBL/GenBank/DDBJ databases">
        <title>Flavobacterium sp. nov., YIM 102796 draft genome.</title>
        <authorList>
            <person name="Li G."/>
            <person name="Jiang Y."/>
        </authorList>
    </citation>
    <scope>NUCLEOTIDE SEQUENCE [LARGE SCALE GENOMIC DNA]</scope>
    <source>
        <strain evidence="1 2">YIM 102796</strain>
    </source>
</reference>
<dbReference type="RefSeq" id="WP_124900480.1">
    <property type="nucleotide sequence ID" value="NZ_RQTJ01000048.1"/>
</dbReference>
<gene>
    <name evidence="1" type="ORF">EG242_13975</name>
</gene>
<evidence type="ECO:0000313" key="2">
    <source>
        <dbReference type="Proteomes" id="UP000268372"/>
    </source>
</evidence>
<organism evidence="1 2">
    <name type="scientific">Paenimyroides viscosum</name>
    <dbReference type="NCBI Taxonomy" id="2488729"/>
    <lineage>
        <taxon>Bacteria</taxon>
        <taxon>Pseudomonadati</taxon>
        <taxon>Bacteroidota</taxon>
        <taxon>Flavobacteriia</taxon>
        <taxon>Flavobacteriales</taxon>
        <taxon>Flavobacteriaceae</taxon>
        <taxon>Paenimyroides</taxon>
    </lineage>
</organism>
<dbReference type="InterPro" id="IPR011990">
    <property type="entry name" value="TPR-like_helical_dom_sf"/>
</dbReference>